<feature type="domain" description="SMODS and SLOG-associating 2TM effector" evidence="2">
    <location>
        <begin position="8"/>
        <end position="178"/>
    </location>
</feature>
<dbReference type="InterPro" id="IPR040811">
    <property type="entry name" value="SLATT_4"/>
</dbReference>
<dbReference type="NCBIfam" id="NF033632">
    <property type="entry name" value="SLATT_4"/>
    <property type="match status" value="1"/>
</dbReference>
<comment type="caution">
    <text evidence="3">The sequence shown here is derived from an EMBL/GenBank/DDBJ whole genome shotgun (WGS) entry which is preliminary data.</text>
</comment>
<feature type="transmembrane region" description="Helical" evidence="1">
    <location>
        <begin position="72"/>
        <end position="90"/>
    </location>
</feature>
<gene>
    <name evidence="3" type="ORF">QV07_00575</name>
</gene>
<dbReference type="Pfam" id="PF18186">
    <property type="entry name" value="SLATT_4"/>
    <property type="match status" value="1"/>
</dbReference>
<feature type="transmembrane region" description="Helical" evidence="1">
    <location>
        <begin position="42"/>
        <end position="60"/>
    </location>
</feature>
<evidence type="ECO:0000259" key="2">
    <source>
        <dbReference type="Pfam" id="PF18186"/>
    </source>
</evidence>
<accession>A0A1A7QDJ2</accession>
<dbReference type="RefSeq" id="WP_231923595.1">
    <property type="nucleotide sequence ID" value="NZ_JTJS01000005.1"/>
</dbReference>
<protein>
    <submittedName>
        <fullName evidence="3">Membrane protein</fullName>
    </submittedName>
</protein>
<dbReference type="AlphaFoldDB" id="A0A1A7QDJ2"/>
<reference evidence="3 4" key="1">
    <citation type="submission" date="2014-11" db="EMBL/GenBank/DDBJ databases">
        <title>Pan-genome of Gallibacterium spp.</title>
        <authorList>
            <person name="Kudirkiene E."/>
            <person name="Bojesen A.M."/>
        </authorList>
    </citation>
    <scope>NUCLEOTIDE SEQUENCE [LARGE SCALE GENOMIC DNA]</scope>
    <source>
        <strain evidence="3 4">F298</strain>
    </source>
</reference>
<sequence>MTNDEKILEAQLRECYGRVVYTHKTHEKCADILLSRDASIKWGQIILSAILAGGIMTMFFDFECLQKYKKIAELLSAIISTILLVLNSYVKDYKLNVIAHEHRQAAAKIWLIREKYLSLLTDLKMQFMPIQELSKQRDKLLEELHSIYIVAPSTNFKAYEKAQNALKQMEEMTFSDEEIDKFLPKELRRGVENETKD</sequence>
<evidence type="ECO:0000313" key="4">
    <source>
        <dbReference type="Proteomes" id="UP000243168"/>
    </source>
</evidence>
<organism evidence="3 4">
    <name type="scientific">Gallibacterium genomosp. 3</name>
    <dbReference type="NCBI Taxonomy" id="505345"/>
    <lineage>
        <taxon>Bacteria</taxon>
        <taxon>Pseudomonadati</taxon>
        <taxon>Pseudomonadota</taxon>
        <taxon>Gammaproteobacteria</taxon>
        <taxon>Pasteurellales</taxon>
        <taxon>Pasteurellaceae</taxon>
        <taxon>Gallibacterium</taxon>
    </lineage>
</organism>
<dbReference type="EMBL" id="JTJS01000005">
    <property type="protein sequence ID" value="OBX12032.1"/>
    <property type="molecule type" value="Genomic_DNA"/>
</dbReference>
<dbReference type="PATRIC" id="fig|505345.8.peg.118"/>
<evidence type="ECO:0000256" key="1">
    <source>
        <dbReference type="SAM" id="Phobius"/>
    </source>
</evidence>
<dbReference type="Proteomes" id="UP000243168">
    <property type="component" value="Unassembled WGS sequence"/>
</dbReference>
<proteinExistence type="predicted"/>
<keyword evidence="1" id="KW-0812">Transmembrane</keyword>
<keyword evidence="1" id="KW-1133">Transmembrane helix</keyword>
<keyword evidence="1" id="KW-0472">Membrane</keyword>
<name>A0A1A7QDJ2_9PAST</name>
<evidence type="ECO:0000313" key="3">
    <source>
        <dbReference type="EMBL" id="OBX12032.1"/>
    </source>
</evidence>